<reference evidence="4" key="2">
    <citation type="submission" date="2023-06" db="EMBL/GenBank/DDBJ databases">
        <authorList>
            <consortium name="Lawrence Berkeley National Laboratory"/>
            <person name="Haridas S."/>
            <person name="Hensen N."/>
            <person name="Bonometti L."/>
            <person name="Westerberg I."/>
            <person name="Brannstrom I.O."/>
            <person name="Guillou S."/>
            <person name="Cros-Aarteil S."/>
            <person name="Calhoun S."/>
            <person name="Kuo A."/>
            <person name="Mondo S."/>
            <person name="Pangilinan J."/>
            <person name="Riley R."/>
            <person name="Labutti K."/>
            <person name="Andreopoulos B."/>
            <person name="Lipzen A."/>
            <person name="Chen C."/>
            <person name="Yanf M."/>
            <person name="Daum C."/>
            <person name="Ng V."/>
            <person name="Clum A."/>
            <person name="Steindorff A."/>
            <person name="Ohm R."/>
            <person name="Martin F."/>
            <person name="Silar P."/>
            <person name="Natvig D."/>
            <person name="Lalanne C."/>
            <person name="Gautier V."/>
            <person name="Ament-Velasquez S.L."/>
            <person name="Kruys A."/>
            <person name="Hutchinson M.I."/>
            <person name="Powell A.J."/>
            <person name="Barry K."/>
            <person name="Miller A.N."/>
            <person name="Grigoriev I.V."/>
            <person name="Debuchy R."/>
            <person name="Gladieux P."/>
            <person name="Thoren M.H."/>
            <person name="Johannesson H."/>
        </authorList>
    </citation>
    <scope>NUCLEOTIDE SEQUENCE</scope>
    <source>
        <strain evidence="4">CBS 168.71</strain>
    </source>
</reference>
<keyword evidence="2" id="KW-0812">Transmembrane</keyword>
<evidence type="ECO:0000256" key="1">
    <source>
        <dbReference type="SAM" id="MobiDB-lite"/>
    </source>
</evidence>
<keyword evidence="2" id="KW-0472">Membrane</keyword>
<dbReference type="InterPro" id="IPR015915">
    <property type="entry name" value="Kelch-typ_b-propeller"/>
</dbReference>
<organism evidence="4 5">
    <name type="scientific">Chaetomium fimeti</name>
    <dbReference type="NCBI Taxonomy" id="1854472"/>
    <lineage>
        <taxon>Eukaryota</taxon>
        <taxon>Fungi</taxon>
        <taxon>Dikarya</taxon>
        <taxon>Ascomycota</taxon>
        <taxon>Pezizomycotina</taxon>
        <taxon>Sordariomycetes</taxon>
        <taxon>Sordariomycetidae</taxon>
        <taxon>Sordariales</taxon>
        <taxon>Chaetomiaceae</taxon>
        <taxon>Chaetomium</taxon>
    </lineage>
</organism>
<comment type="caution">
    <text evidence="4">The sequence shown here is derived from an EMBL/GenBank/DDBJ whole genome shotgun (WGS) entry which is preliminary data.</text>
</comment>
<dbReference type="SUPFAM" id="SSF50965">
    <property type="entry name" value="Galactose oxidase, central domain"/>
    <property type="match status" value="1"/>
</dbReference>
<feature type="region of interest" description="Disordered" evidence="1">
    <location>
        <begin position="830"/>
        <end position="892"/>
    </location>
</feature>
<feature type="compositionally biased region" description="Gly residues" evidence="1">
    <location>
        <begin position="775"/>
        <end position="785"/>
    </location>
</feature>
<keyword evidence="2" id="KW-1133">Transmembrane helix</keyword>
<evidence type="ECO:0000256" key="2">
    <source>
        <dbReference type="SAM" id="Phobius"/>
    </source>
</evidence>
<dbReference type="Proteomes" id="UP001278766">
    <property type="component" value="Unassembled WGS sequence"/>
</dbReference>
<gene>
    <name evidence="4" type="ORF">B0H64DRAFT_462256</name>
</gene>
<dbReference type="EMBL" id="JAUEPN010000005">
    <property type="protein sequence ID" value="KAK3293942.1"/>
    <property type="molecule type" value="Genomic_DNA"/>
</dbReference>
<dbReference type="Gene3D" id="2.120.10.80">
    <property type="entry name" value="Kelch-type beta propeller"/>
    <property type="match status" value="1"/>
</dbReference>
<protein>
    <recommendedName>
        <fullName evidence="6">Kelch repeat protein</fullName>
    </recommendedName>
</protein>
<evidence type="ECO:0008006" key="6">
    <source>
        <dbReference type="Google" id="ProtNLM"/>
    </source>
</evidence>
<dbReference type="InterPro" id="IPR011043">
    <property type="entry name" value="Gal_Oxase/kelch_b-propeller"/>
</dbReference>
<feature type="region of interest" description="Disordered" evidence="1">
    <location>
        <begin position="646"/>
        <end position="798"/>
    </location>
</feature>
<feature type="compositionally biased region" description="Polar residues" evidence="1">
    <location>
        <begin position="748"/>
        <end position="758"/>
    </location>
</feature>
<feature type="transmembrane region" description="Helical" evidence="2">
    <location>
        <begin position="513"/>
        <end position="537"/>
    </location>
</feature>
<evidence type="ECO:0000313" key="5">
    <source>
        <dbReference type="Proteomes" id="UP001278766"/>
    </source>
</evidence>
<dbReference type="GeneID" id="87844488"/>
<feature type="region of interest" description="Disordered" evidence="1">
    <location>
        <begin position="488"/>
        <end position="508"/>
    </location>
</feature>
<reference evidence="4" key="1">
    <citation type="journal article" date="2023" name="Mol. Phylogenet. Evol.">
        <title>Genome-scale phylogeny and comparative genomics of the fungal order Sordariales.</title>
        <authorList>
            <person name="Hensen N."/>
            <person name="Bonometti L."/>
            <person name="Westerberg I."/>
            <person name="Brannstrom I.O."/>
            <person name="Guillou S."/>
            <person name="Cros-Aarteil S."/>
            <person name="Calhoun S."/>
            <person name="Haridas S."/>
            <person name="Kuo A."/>
            <person name="Mondo S."/>
            <person name="Pangilinan J."/>
            <person name="Riley R."/>
            <person name="LaButti K."/>
            <person name="Andreopoulos B."/>
            <person name="Lipzen A."/>
            <person name="Chen C."/>
            <person name="Yan M."/>
            <person name="Daum C."/>
            <person name="Ng V."/>
            <person name="Clum A."/>
            <person name="Steindorff A."/>
            <person name="Ohm R.A."/>
            <person name="Martin F."/>
            <person name="Silar P."/>
            <person name="Natvig D.O."/>
            <person name="Lalanne C."/>
            <person name="Gautier V."/>
            <person name="Ament-Velasquez S.L."/>
            <person name="Kruys A."/>
            <person name="Hutchinson M.I."/>
            <person name="Powell A.J."/>
            <person name="Barry K."/>
            <person name="Miller A.N."/>
            <person name="Grigoriev I.V."/>
            <person name="Debuchy R."/>
            <person name="Gladieux P."/>
            <person name="Hiltunen Thoren M."/>
            <person name="Johannesson H."/>
        </authorList>
    </citation>
    <scope>NUCLEOTIDE SEQUENCE</scope>
    <source>
        <strain evidence="4">CBS 168.71</strain>
    </source>
</reference>
<evidence type="ECO:0000313" key="4">
    <source>
        <dbReference type="EMBL" id="KAK3293942.1"/>
    </source>
</evidence>
<name>A0AAE0LQP7_9PEZI</name>
<dbReference type="AlphaFoldDB" id="A0AAE0LQP7"/>
<feature type="signal peptide" evidence="3">
    <location>
        <begin position="1"/>
        <end position="21"/>
    </location>
</feature>
<accession>A0AAE0LQP7</accession>
<proteinExistence type="predicted"/>
<feature type="compositionally biased region" description="Low complexity" evidence="1">
    <location>
        <begin position="696"/>
        <end position="729"/>
    </location>
</feature>
<sequence length="892" mass="93247">MFGPGLFAVLTISVSFALGQAVWEADQVGTTICQWKQLRAAVLRDTVYLDGGNLYWEPEFADRSTGEPFDDGNPLGRIYMLNFSTPFDTTQNISDILGVLETGGGNRAPTYEDGALLGNDAEIFFYGGMVSRTDSASDPSANEVLCYRKYEYGPERTFFPGFEDVQLTGNMTRYITYGGAASAPSENLAWYFSGMHSASKGMIFKPGDYANGSFDAVHVSDTLITLDMERQQSETFKNETLQGIPGRANPELVWVPVGRRGILVALGGVVYPDFAEPYRISKNESASTSQSPEFMSTIDIYDVDSEKWYRQQTADGPGQLTRGCAVVARAQDGSSFNIYYYGGYDGLHPAEPFSTEVWVLSLPSFTWVKLASGGAAGRAGHKCVTPYPDQMLAIGGYQAGDSLLPTCLDETIRVFNLSTGQWLSRYDPAVYAEYTIPSAVVDKIGGSGTGGATATTPSPSWDATELAGIFEEKYPMSKITTYYPYASVSPPDNTNPDAPTSEPEDGGGGVPSYLPPVLGVVLGLVFLTMVAVLIFLWRRRRLLHRKGTTASEAGTEDTNGNRIASWLRGQPTEVKTPTMTNSSEYLPVSSTEVDSSVGGAPPMSIAEMMDTGVPIAELPDTSPPAELHSAALSPTAAAAATASLNNNTTYPSTHQTDHASSPSPQSTPPPVPHDNESPVFYRPDSDALGRGGGAGTSATTSPTGTTTAGASPTNATGTITTAGSGSGRSNKVLSGISNLSERDRSHLRQISDTTVSSVTTAPGAGGGAAAPTSNGNGGNGNGNGTGERDRERMLSGVSALSAGTSAIYGLGGGGEGDRGVSAMIAESPAVVSPPTATAGPGEGADYLGARPVAGQQQGQGQGQQGPGSPLRRSVFSEDISGGEESGPPKGGG</sequence>
<feature type="chain" id="PRO_5042158436" description="Kelch repeat protein" evidence="3">
    <location>
        <begin position="22"/>
        <end position="892"/>
    </location>
</feature>
<keyword evidence="5" id="KW-1185">Reference proteome</keyword>
<keyword evidence="3" id="KW-0732">Signal</keyword>
<dbReference type="RefSeq" id="XP_062657456.1">
    <property type="nucleotide sequence ID" value="XM_062807540.1"/>
</dbReference>
<evidence type="ECO:0000256" key="3">
    <source>
        <dbReference type="SAM" id="SignalP"/>
    </source>
</evidence>